<sequence>MDGKKPFLKALAIALTYLVLAVFLTFPLAKNITTHGFGINEDSPYHIWHNWWFKYSIFDLHQSPFYTNYIFYPQTVPLTFDANAFVSSAMTLPFQPILGVVGASNIVLLISFVLSGIGIYILARRIFGLGTLSAFLAGAIYAFSPYTFSQAMDGHINLSSTWIIPFLTYFLLLSVRKSIEKEKVVVTKEAIITGIFLGLQAYNDLTYTAFTILLIGLIFAYHILALRKSKKEIIKITAPFLIAVAVSIIIFLPGLIPTLSDYRKGINPSSPLWVQNVWAADLVAFFRPSTNSTFFNKLAFAPHQGSVEGTVFLGWTTVILAMFFIVKFIKSWKKENLKDRGIKGLLIFVSVAFFVLSLGPFLNIGNQWKWLILGKSIFIPLPFALVHKIPLIGGTQETARMNPFLLLTLSSIAGLGFDLVLGKVKEKRLKIMIGILPILFIIFEFMQIPFPTTDLRPPKVYEEVAKDSSKKAVLDLPLGFNSGNMLLGNSPIGSLQFYQTFHKHPQFRGTIARVPKENFDYYTKIPLFKYFLNSGNPPDKEDLDVTLANNALRKKLNVGFIVIHKNILSDKGISIGQSETLIREVLKAEKYFEDENTVGYKLN</sequence>
<name>A0A2H0X9S2_UNCKA</name>
<proteinExistence type="predicted"/>
<feature type="transmembrane region" description="Helical" evidence="1">
    <location>
        <begin position="341"/>
        <end position="362"/>
    </location>
</feature>
<evidence type="ECO:0000313" key="3">
    <source>
        <dbReference type="Proteomes" id="UP000231098"/>
    </source>
</evidence>
<evidence type="ECO:0000313" key="2">
    <source>
        <dbReference type="EMBL" id="PIS21674.1"/>
    </source>
</evidence>
<feature type="transmembrane region" description="Helical" evidence="1">
    <location>
        <begin position="7"/>
        <end position="29"/>
    </location>
</feature>
<feature type="transmembrane region" description="Helical" evidence="1">
    <location>
        <begin position="154"/>
        <end position="173"/>
    </location>
</feature>
<feature type="transmembrane region" description="Helical" evidence="1">
    <location>
        <begin position="129"/>
        <end position="148"/>
    </location>
</feature>
<evidence type="ECO:0000256" key="1">
    <source>
        <dbReference type="SAM" id="Phobius"/>
    </source>
</evidence>
<organism evidence="2 3">
    <name type="scientific">candidate division WWE3 bacterium CG08_land_8_20_14_0_20_41_15</name>
    <dbReference type="NCBI Taxonomy" id="1975086"/>
    <lineage>
        <taxon>Bacteria</taxon>
        <taxon>Katanobacteria</taxon>
    </lineage>
</organism>
<keyword evidence="1" id="KW-0472">Membrane</keyword>
<dbReference type="AlphaFoldDB" id="A0A2H0X9S2"/>
<feature type="transmembrane region" description="Helical" evidence="1">
    <location>
        <begin position="429"/>
        <end position="450"/>
    </location>
</feature>
<comment type="caution">
    <text evidence="2">The sequence shown here is derived from an EMBL/GenBank/DDBJ whole genome shotgun (WGS) entry which is preliminary data.</text>
</comment>
<feature type="transmembrane region" description="Helical" evidence="1">
    <location>
        <begin position="208"/>
        <end position="226"/>
    </location>
</feature>
<accession>A0A2H0X9S2</accession>
<feature type="transmembrane region" description="Helical" evidence="1">
    <location>
        <begin position="404"/>
        <end position="422"/>
    </location>
</feature>
<keyword evidence="1" id="KW-0812">Transmembrane</keyword>
<reference evidence="3" key="1">
    <citation type="submission" date="2017-09" db="EMBL/GenBank/DDBJ databases">
        <title>Depth-based differentiation of microbial function through sediment-hosted aquifers and enrichment of novel symbionts in the deep terrestrial subsurface.</title>
        <authorList>
            <person name="Probst A.J."/>
            <person name="Ladd B."/>
            <person name="Jarett J.K."/>
            <person name="Geller-Mcgrath D.E."/>
            <person name="Sieber C.M.K."/>
            <person name="Emerson J.B."/>
            <person name="Anantharaman K."/>
            <person name="Thomas B.C."/>
            <person name="Malmstrom R."/>
            <person name="Stieglmeier M."/>
            <person name="Klingl A."/>
            <person name="Woyke T."/>
            <person name="Ryan C.M."/>
            <person name="Banfield J.F."/>
        </authorList>
    </citation>
    <scope>NUCLEOTIDE SEQUENCE [LARGE SCALE GENOMIC DNA]</scope>
</reference>
<feature type="transmembrane region" description="Helical" evidence="1">
    <location>
        <begin position="97"/>
        <end position="122"/>
    </location>
</feature>
<feature type="transmembrane region" description="Helical" evidence="1">
    <location>
        <begin position="312"/>
        <end position="329"/>
    </location>
</feature>
<dbReference type="EMBL" id="PEYV01000028">
    <property type="protein sequence ID" value="PIS21674.1"/>
    <property type="molecule type" value="Genomic_DNA"/>
</dbReference>
<gene>
    <name evidence="2" type="ORF">COT51_01555</name>
</gene>
<feature type="transmembrane region" description="Helical" evidence="1">
    <location>
        <begin position="185"/>
        <end position="202"/>
    </location>
</feature>
<keyword evidence="1" id="KW-1133">Transmembrane helix</keyword>
<protein>
    <recommendedName>
        <fullName evidence="4">Glycosyltransferase RgtA/B/C/D-like domain-containing protein</fullName>
    </recommendedName>
</protein>
<dbReference type="Proteomes" id="UP000231098">
    <property type="component" value="Unassembled WGS sequence"/>
</dbReference>
<evidence type="ECO:0008006" key="4">
    <source>
        <dbReference type="Google" id="ProtNLM"/>
    </source>
</evidence>
<feature type="transmembrane region" description="Helical" evidence="1">
    <location>
        <begin position="238"/>
        <end position="256"/>
    </location>
</feature>